<protein>
    <recommendedName>
        <fullName evidence="3">SIR2-like domain-containing protein</fullName>
    </recommendedName>
</protein>
<comment type="caution">
    <text evidence="1">The sequence shown here is derived from an EMBL/GenBank/DDBJ whole genome shotgun (WGS) entry which is preliminary data.</text>
</comment>
<dbReference type="Pfam" id="PF13289">
    <property type="entry name" value="SIR2_2"/>
    <property type="match status" value="1"/>
</dbReference>
<sequence>MTIVCLRGDTALDEQDLRAHLAAMLRLENTAVLLGAGASVAAGGMTIMQLWKDFIRDYADTALRFSNDGFITQEDTVLDNFERDNPRALPNIEILLDQLEMAQIDWHRRKPASRNLKTLKSDIALLLKCVVKAAVLDEDAWAKPPAFDRFPYHVKLLQRLIGARQPGQASPWVFTTNYDLAVEWAAESVGIHTHTGFVGIHNRTFSPQSFDLGYRNINAKGEARFGCNDVYLAKLHGSLTWQCTDGEYRELAAPEAWPKLKKIADGVEAVDESLMVFPRAAKYLQTVGFLSGELFRRFSDFLARPQSCIILTGYSFGDDHINRLLRSALLNPTLQVIAFLPEFIGTDPAQIEALKPEVKRLIALKSPRLTFVGGGANAYFNHMVDFLPDPMLYDLKEQEFRDRIKAISGDENAE</sequence>
<evidence type="ECO:0008006" key="3">
    <source>
        <dbReference type="Google" id="ProtNLM"/>
    </source>
</evidence>
<organism evidence="1 2">
    <name type="scientific">Marinobacter vinifirmus</name>
    <dbReference type="NCBI Taxonomy" id="355591"/>
    <lineage>
        <taxon>Bacteria</taxon>
        <taxon>Pseudomonadati</taxon>
        <taxon>Pseudomonadota</taxon>
        <taxon>Gammaproteobacteria</taxon>
        <taxon>Pseudomonadales</taxon>
        <taxon>Marinobacteraceae</taxon>
        <taxon>Marinobacter</taxon>
    </lineage>
</organism>
<dbReference type="InterPro" id="IPR049977">
    <property type="entry name" value="SIR2-like_antiphage-assoc"/>
</dbReference>
<dbReference type="EMBL" id="NEFY01000007">
    <property type="protein sequence ID" value="OZC35784.1"/>
    <property type="molecule type" value="Genomic_DNA"/>
</dbReference>
<dbReference type="AlphaFoldDB" id="A0A7Z1IM95"/>
<dbReference type="RefSeq" id="WP_094625158.1">
    <property type="nucleotide sequence ID" value="NZ_NEFY01000007.1"/>
</dbReference>
<accession>A0A7Z1IM95</accession>
<dbReference type="NCBIfam" id="NF042942">
    <property type="entry name" value="SIR2_antiphage"/>
    <property type="match status" value="1"/>
</dbReference>
<evidence type="ECO:0000313" key="2">
    <source>
        <dbReference type="Proteomes" id="UP000216984"/>
    </source>
</evidence>
<name>A0A7Z1IM95_9GAMM</name>
<reference evidence="1 2" key="1">
    <citation type="submission" date="2017-06" db="EMBL/GenBank/DDBJ databases">
        <title>Draft genome sequence of the halophilic bacterium Marinobacter vinifirmus FB1.</title>
        <authorList>
            <person name="Stepanov V.G."/>
            <person name="Roberts D.J."/>
            <person name="Fox G.E."/>
        </authorList>
    </citation>
    <scope>NUCLEOTIDE SEQUENCE [LARGE SCALE GENOMIC DNA]</scope>
    <source>
        <strain evidence="1 2">FB1</strain>
    </source>
</reference>
<evidence type="ECO:0000313" key="1">
    <source>
        <dbReference type="EMBL" id="OZC35784.1"/>
    </source>
</evidence>
<proteinExistence type="predicted"/>
<dbReference type="Proteomes" id="UP000216984">
    <property type="component" value="Unassembled WGS sequence"/>
</dbReference>
<keyword evidence="2" id="KW-1185">Reference proteome</keyword>
<gene>
    <name evidence="1" type="ORF">B9Q17_11940</name>
</gene>